<dbReference type="AlphaFoldDB" id="A0A1M5ZAM0"/>
<feature type="binding site" evidence="7 10">
    <location>
        <position position="46"/>
    </location>
    <ligand>
        <name>Mg(2+)</name>
        <dbReference type="ChEBI" id="CHEBI:18420"/>
    </ligand>
</feature>
<dbReference type="PANTHER" id="PTHR20881">
    <property type="entry name" value="3-METHYL-2-OXOBUTANOATE HYDROXYMETHYLTRANSFERASE"/>
    <property type="match status" value="1"/>
</dbReference>
<feature type="binding site" evidence="7 9">
    <location>
        <position position="85"/>
    </location>
    <ligand>
        <name>3-methyl-2-oxobutanoate</name>
        <dbReference type="ChEBI" id="CHEBI:11851"/>
    </ligand>
</feature>
<dbReference type="UniPathway" id="UPA00028">
    <property type="reaction ID" value="UER00003"/>
</dbReference>
<feature type="binding site" evidence="7 10">
    <location>
        <position position="85"/>
    </location>
    <ligand>
        <name>Mg(2+)</name>
        <dbReference type="ChEBI" id="CHEBI:18420"/>
    </ligand>
</feature>
<keyword evidence="5 7" id="KW-0808">Transferase</keyword>
<evidence type="ECO:0000256" key="10">
    <source>
        <dbReference type="PIRSR" id="PIRSR000388-3"/>
    </source>
</evidence>
<dbReference type="STRING" id="1121420.SAMN02746098_03084"/>
<sequence>MARKKGILDFMKMKKDGEQAAWVTAYDYPTASFAEQAGMDLILVGDSLGMVVLGYESTIPVTMADCLSHCQAVRRGAPNTWIVGDMPFLSYQISDQDAVENAGRFHKEASVDCIKLEGGRRVCSKIKAITDAGMLVMGHIGLTPQSSGQLGGFKAQGRDVKSAKELIIDAMAIQEAGAYALLLEAVPPELTGFIARKLRIPVYSIGAGQPCDGQLLICGDMLGMFETFTPKFVKKYANIAEIEVNAFKQYINDVKSGQFPTDEHVYHILDGKEEFENLFKEFDFSSR</sequence>
<dbReference type="SUPFAM" id="SSF51621">
    <property type="entry name" value="Phosphoenolpyruvate/pyruvate domain"/>
    <property type="match status" value="1"/>
</dbReference>
<name>A0A1M5ZAM0_9FIRM</name>
<dbReference type="PIRSF" id="PIRSF000388">
    <property type="entry name" value="Pantoate_hydroxy_MeTrfase"/>
    <property type="match status" value="1"/>
</dbReference>
<dbReference type="InterPro" id="IPR003700">
    <property type="entry name" value="Pantoate_hydroxy_MeTrfase"/>
</dbReference>
<evidence type="ECO:0000256" key="6">
    <source>
        <dbReference type="ARBA" id="ARBA00056497"/>
    </source>
</evidence>
<dbReference type="RefSeq" id="WP_200797930.1">
    <property type="nucleotide sequence ID" value="NZ_FQXJ01000011.1"/>
</dbReference>
<dbReference type="InterPro" id="IPR040442">
    <property type="entry name" value="Pyrv_kinase-like_dom_sf"/>
</dbReference>
<dbReference type="GO" id="GO:0008168">
    <property type="term" value="F:methyltransferase activity"/>
    <property type="evidence" value="ECO:0007669"/>
    <property type="project" value="UniProtKB-KW"/>
</dbReference>
<protein>
    <recommendedName>
        <fullName evidence="7">3-methyl-2-oxobutanoate hydroxymethyltransferase</fullName>
        <ecNumber evidence="7">2.1.2.11</ecNumber>
    </recommendedName>
    <alternativeName>
        <fullName evidence="7">Ketopantoate hydroxymethyltransferase</fullName>
        <shortName evidence="7">KPHMT</shortName>
    </alternativeName>
</protein>
<comment type="similarity">
    <text evidence="2 7">Belongs to the PanB family.</text>
</comment>
<dbReference type="NCBIfam" id="NF001452">
    <property type="entry name" value="PRK00311.1"/>
    <property type="match status" value="1"/>
</dbReference>
<dbReference type="InterPro" id="IPR015813">
    <property type="entry name" value="Pyrv/PenolPyrv_kinase-like_dom"/>
</dbReference>
<dbReference type="Pfam" id="PF02548">
    <property type="entry name" value="Pantoate_transf"/>
    <property type="match status" value="1"/>
</dbReference>
<evidence type="ECO:0000256" key="1">
    <source>
        <dbReference type="ARBA" id="ARBA00005033"/>
    </source>
</evidence>
<feature type="active site" description="Proton acceptor" evidence="7 8">
    <location>
        <position position="184"/>
    </location>
</feature>
<gene>
    <name evidence="7" type="primary">panB</name>
    <name evidence="11" type="ORF">SAMN02746098_03084</name>
</gene>
<dbReference type="CDD" id="cd06557">
    <property type="entry name" value="KPHMT-like"/>
    <property type="match status" value="1"/>
</dbReference>
<accession>A0A1M5ZAM0</accession>
<comment type="catalytic activity">
    <reaction evidence="7">
        <text>(6R)-5,10-methylene-5,6,7,8-tetrahydrofolate + 3-methyl-2-oxobutanoate + H2O = 2-dehydropantoate + (6S)-5,6,7,8-tetrahydrofolate</text>
        <dbReference type="Rhea" id="RHEA:11824"/>
        <dbReference type="ChEBI" id="CHEBI:11561"/>
        <dbReference type="ChEBI" id="CHEBI:11851"/>
        <dbReference type="ChEBI" id="CHEBI:15377"/>
        <dbReference type="ChEBI" id="CHEBI:15636"/>
        <dbReference type="ChEBI" id="CHEBI:57453"/>
        <dbReference type="EC" id="2.1.2.11"/>
    </reaction>
</comment>
<organism evidence="11 12">
    <name type="scientific">Desulfosporosinus lacus DSM 15449</name>
    <dbReference type="NCBI Taxonomy" id="1121420"/>
    <lineage>
        <taxon>Bacteria</taxon>
        <taxon>Bacillati</taxon>
        <taxon>Bacillota</taxon>
        <taxon>Clostridia</taxon>
        <taxon>Eubacteriales</taxon>
        <taxon>Desulfitobacteriaceae</taxon>
        <taxon>Desulfosporosinus</taxon>
    </lineage>
</organism>
<proteinExistence type="inferred from homology"/>
<dbReference type="EC" id="2.1.2.11" evidence="7"/>
<dbReference type="GO" id="GO:0032259">
    <property type="term" value="P:methylation"/>
    <property type="evidence" value="ECO:0007669"/>
    <property type="project" value="UniProtKB-KW"/>
</dbReference>
<dbReference type="GO" id="GO:0000287">
    <property type="term" value="F:magnesium ion binding"/>
    <property type="evidence" value="ECO:0007669"/>
    <property type="project" value="TreeGrafter"/>
</dbReference>
<feature type="binding site" evidence="7 10">
    <location>
        <position position="117"/>
    </location>
    <ligand>
        <name>Mg(2+)</name>
        <dbReference type="ChEBI" id="CHEBI:18420"/>
    </ligand>
</feature>
<keyword evidence="12" id="KW-1185">Reference proteome</keyword>
<evidence type="ECO:0000256" key="7">
    <source>
        <dbReference type="HAMAP-Rule" id="MF_00156"/>
    </source>
</evidence>
<evidence type="ECO:0000256" key="2">
    <source>
        <dbReference type="ARBA" id="ARBA00008676"/>
    </source>
</evidence>
<evidence type="ECO:0000313" key="12">
    <source>
        <dbReference type="Proteomes" id="UP000183954"/>
    </source>
</evidence>
<dbReference type="Proteomes" id="UP000183954">
    <property type="component" value="Unassembled WGS sequence"/>
</dbReference>
<comment type="subunit">
    <text evidence="3 7">Homodecamer; pentamer of dimers.</text>
</comment>
<evidence type="ECO:0000313" key="11">
    <source>
        <dbReference type="EMBL" id="SHI21286.1"/>
    </source>
</evidence>
<comment type="pathway">
    <text evidence="1 7">Cofactor biosynthesis; (R)-pantothenate biosynthesis; (R)-pantoate from 3-methyl-2-oxobutanoate: step 1/2.</text>
</comment>
<dbReference type="EMBL" id="FQXJ01000011">
    <property type="protein sequence ID" value="SHI21286.1"/>
    <property type="molecule type" value="Genomic_DNA"/>
</dbReference>
<evidence type="ECO:0000256" key="5">
    <source>
        <dbReference type="ARBA" id="ARBA00022679"/>
    </source>
</evidence>
<evidence type="ECO:0000256" key="4">
    <source>
        <dbReference type="ARBA" id="ARBA00022655"/>
    </source>
</evidence>
<feature type="binding site" evidence="7 9">
    <location>
        <begin position="46"/>
        <end position="47"/>
    </location>
    <ligand>
        <name>3-methyl-2-oxobutanoate</name>
        <dbReference type="ChEBI" id="CHEBI:11851"/>
    </ligand>
</feature>
<evidence type="ECO:0000256" key="9">
    <source>
        <dbReference type="PIRSR" id="PIRSR000388-2"/>
    </source>
</evidence>
<evidence type="ECO:0000256" key="3">
    <source>
        <dbReference type="ARBA" id="ARBA00011424"/>
    </source>
</evidence>
<dbReference type="PANTHER" id="PTHR20881:SF0">
    <property type="entry name" value="3-METHYL-2-OXOBUTANOATE HYDROXYMETHYLTRANSFERASE"/>
    <property type="match status" value="1"/>
</dbReference>
<dbReference type="GO" id="GO:0005737">
    <property type="term" value="C:cytoplasm"/>
    <property type="evidence" value="ECO:0007669"/>
    <property type="project" value="UniProtKB-SubCell"/>
</dbReference>
<comment type="subcellular location">
    <subcellularLocation>
        <location evidence="7">Cytoplasm</location>
    </subcellularLocation>
</comment>
<keyword evidence="11" id="KW-0489">Methyltransferase</keyword>
<dbReference type="GO" id="GO:0003864">
    <property type="term" value="F:3-methyl-2-oxobutanoate hydroxymethyltransferase activity"/>
    <property type="evidence" value="ECO:0007669"/>
    <property type="project" value="UniProtKB-UniRule"/>
</dbReference>
<dbReference type="GO" id="GO:0015940">
    <property type="term" value="P:pantothenate biosynthetic process"/>
    <property type="evidence" value="ECO:0007669"/>
    <property type="project" value="UniProtKB-UniRule"/>
</dbReference>
<reference evidence="12" key="1">
    <citation type="submission" date="2016-11" db="EMBL/GenBank/DDBJ databases">
        <authorList>
            <person name="Varghese N."/>
            <person name="Submissions S."/>
        </authorList>
    </citation>
    <scope>NUCLEOTIDE SEQUENCE [LARGE SCALE GENOMIC DNA]</scope>
    <source>
        <strain evidence="12">DSM 15449</strain>
    </source>
</reference>
<dbReference type="Gene3D" id="3.20.20.60">
    <property type="entry name" value="Phosphoenolpyruvate-binding domains"/>
    <property type="match status" value="1"/>
</dbReference>
<keyword evidence="7" id="KW-0963">Cytoplasm</keyword>
<comment type="function">
    <text evidence="6 7">Catalyzes the reversible reaction in which hydroxymethyl group from 5,10-methylenetetrahydrofolate is transferred onto alpha-ketoisovalerate to form ketopantoate.</text>
</comment>
<evidence type="ECO:0000256" key="8">
    <source>
        <dbReference type="PIRSR" id="PIRSR000388-1"/>
    </source>
</evidence>
<keyword evidence="7 10" id="KW-0479">Metal-binding</keyword>
<keyword evidence="4 7" id="KW-0566">Pantothenate biosynthesis</keyword>
<dbReference type="NCBIfam" id="TIGR00222">
    <property type="entry name" value="panB"/>
    <property type="match status" value="1"/>
</dbReference>
<feature type="binding site" evidence="7 9">
    <location>
        <position position="115"/>
    </location>
    <ligand>
        <name>3-methyl-2-oxobutanoate</name>
        <dbReference type="ChEBI" id="CHEBI:11851"/>
    </ligand>
</feature>
<dbReference type="FunFam" id="3.20.20.60:FF:000003">
    <property type="entry name" value="3-methyl-2-oxobutanoate hydroxymethyltransferase"/>
    <property type="match status" value="1"/>
</dbReference>
<keyword evidence="7 10" id="KW-0460">Magnesium</keyword>
<comment type="cofactor">
    <cofactor evidence="7 10">
        <name>Mg(2+)</name>
        <dbReference type="ChEBI" id="CHEBI:18420"/>
    </cofactor>
    <text evidence="7 10">Binds 1 Mg(2+) ion per subunit.</text>
</comment>
<dbReference type="HAMAP" id="MF_00156">
    <property type="entry name" value="PanB"/>
    <property type="match status" value="1"/>
</dbReference>